<dbReference type="InterPro" id="IPR029068">
    <property type="entry name" value="Glyas_Bleomycin-R_OHBP_Dase"/>
</dbReference>
<evidence type="ECO:0000313" key="4">
    <source>
        <dbReference type="Proteomes" id="UP001144096"/>
    </source>
</evidence>
<comment type="caution">
    <text evidence="3">The sequence shown here is derived from an EMBL/GenBank/DDBJ whole genome shotgun (WGS) entry which is preliminary data.</text>
</comment>
<dbReference type="Pfam" id="PF00903">
    <property type="entry name" value="Glyoxalase"/>
    <property type="match status" value="1"/>
</dbReference>
<keyword evidence="1" id="KW-0479">Metal-binding</keyword>
<feature type="domain" description="VOC" evidence="2">
    <location>
        <begin position="13"/>
        <end position="152"/>
    </location>
</feature>
<dbReference type="EMBL" id="JAMXQV010000019">
    <property type="protein sequence ID" value="MCR6487381.1"/>
    <property type="molecule type" value="Genomic_DNA"/>
</dbReference>
<accession>A0A9X2NEP5</accession>
<gene>
    <name evidence="3" type="ORF">M8542_31580</name>
</gene>
<dbReference type="PANTHER" id="PTHR43048">
    <property type="entry name" value="METHYLMALONYL-COA EPIMERASE"/>
    <property type="match status" value="1"/>
</dbReference>
<dbReference type="PANTHER" id="PTHR43048:SF3">
    <property type="entry name" value="METHYLMALONYL-COA EPIMERASE, MITOCHONDRIAL"/>
    <property type="match status" value="1"/>
</dbReference>
<dbReference type="CDD" id="cd06587">
    <property type="entry name" value="VOC"/>
    <property type="match status" value="1"/>
</dbReference>
<evidence type="ECO:0000259" key="2">
    <source>
        <dbReference type="PROSITE" id="PS51819"/>
    </source>
</evidence>
<dbReference type="PROSITE" id="PS51819">
    <property type="entry name" value="VOC"/>
    <property type="match status" value="1"/>
</dbReference>
<dbReference type="RefSeq" id="WP_257923947.1">
    <property type="nucleotide sequence ID" value="NZ_JAMXQV010000019.1"/>
</dbReference>
<protein>
    <submittedName>
        <fullName evidence="3">VOC family protein</fullName>
    </submittedName>
</protein>
<organism evidence="3 4">
    <name type="scientific">Amycolatopsis iheyensis</name>
    <dbReference type="NCBI Taxonomy" id="2945988"/>
    <lineage>
        <taxon>Bacteria</taxon>
        <taxon>Bacillati</taxon>
        <taxon>Actinomycetota</taxon>
        <taxon>Actinomycetes</taxon>
        <taxon>Pseudonocardiales</taxon>
        <taxon>Pseudonocardiaceae</taxon>
        <taxon>Amycolatopsis</taxon>
    </lineage>
</organism>
<dbReference type="GO" id="GO:0046872">
    <property type="term" value="F:metal ion binding"/>
    <property type="evidence" value="ECO:0007669"/>
    <property type="project" value="UniProtKB-KW"/>
</dbReference>
<dbReference type="Gene3D" id="3.10.180.10">
    <property type="entry name" value="2,3-Dihydroxybiphenyl 1,2-Dioxygenase, domain 1"/>
    <property type="match status" value="1"/>
</dbReference>
<dbReference type="SUPFAM" id="SSF54593">
    <property type="entry name" value="Glyoxalase/Bleomycin resistance protein/Dihydroxybiphenyl dioxygenase"/>
    <property type="match status" value="1"/>
</dbReference>
<dbReference type="InterPro" id="IPR037523">
    <property type="entry name" value="VOC_core"/>
</dbReference>
<dbReference type="AlphaFoldDB" id="A0A9X2NEP5"/>
<name>A0A9X2NEP5_9PSEU</name>
<dbReference type="Proteomes" id="UP001144096">
    <property type="component" value="Unassembled WGS sequence"/>
</dbReference>
<dbReference type="GO" id="GO:0046491">
    <property type="term" value="P:L-methylmalonyl-CoA metabolic process"/>
    <property type="evidence" value="ECO:0007669"/>
    <property type="project" value="TreeGrafter"/>
</dbReference>
<dbReference type="InterPro" id="IPR004360">
    <property type="entry name" value="Glyas_Fos-R_dOase_dom"/>
</dbReference>
<sequence length="170" mass="18318">MSAPWSRPPGSATLMHVAILCKDVDESLRFYRDGLGFAKTYEWSKTTSDTGQVLYCDRGVYVELDGHTYIELFPGGRDDVTSISGPLQHIALIVDDVDEAYTKCLGAGGAAFPIEDWDGAPTQVFINGEPEMEVRVAFVRGPGGELIELYQQLSPVVAVDRTATAAGASA</sequence>
<reference evidence="3" key="1">
    <citation type="submission" date="2022-06" db="EMBL/GenBank/DDBJ databases">
        <title>Amycolatopsis iheyaensis sp. nov., a new species of the genus Amycolatopsis isolated from soil in Iheya island, Japan.</title>
        <authorList>
            <person name="Ngamcharungchit C."/>
            <person name="Kanto H."/>
            <person name="Take A."/>
            <person name="Intra B."/>
            <person name="Matsumoto A."/>
            <person name="Panbangred W."/>
            <person name="Inahashi Y."/>
        </authorList>
    </citation>
    <scope>NUCLEOTIDE SEQUENCE</scope>
    <source>
        <strain evidence="3">OK19-0408</strain>
    </source>
</reference>
<dbReference type="InterPro" id="IPR051785">
    <property type="entry name" value="MMCE/EMCE_epimerase"/>
</dbReference>
<evidence type="ECO:0000313" key="3">
    <source>
        <dbReference type="EMBL" id="MCR6487381.1"/>
    </source>
</evidence>
<evidence type="ECO:0000256" key="1">
    <source>
        <dbReference type="ARBA" id="ARBA00022723"/>
    </source>
</evidence>
<dbReference type="GO" id="GO:0004493">
    <property type="term" value="F:methylmalonyl-CoA epimerase activity"/>
    <property type="evidence" value="ECO:0007669"/>
    <property type="project" value="TreeGrafter"/>
</dbReference>
<keyword evidence="4" id="KW-1185">Reference proteome</keyword>
<proteinExistence type="predicted"/>